<reference evidence="2" key="1">
    <citation type="submission" date="2022-07" db="EMBL/GenBank/DDBJ databases">
        <title>Genome Sequence of Xylaria arbuscula.</title>
        <authorList>
            <person name="Buettner E."/>
        </authorList>
    </citation>
    <scope>NUCLEOTIDE SEQUENCE</scope>
    <source>
        <strain evidence="2">VT107</strain>
    </source>
</reference>
<proteinExistence type="predicted"/>
<sequence length="104" mass="11463">MFVESGEATNLDIDYSLTSDALGPSFTLQTNNDNKKRDTVASENNNGDNQDAVDNDMYDAEDEGREADWIERAWGDEEEVGDKETARVLLDALRDDAILCAVTG</sequence>
<dbReference type="AlphaFoldDB" id="A0A9W8N9W1"/>
<dbReference type="Proteomes" id="UP001148614">
    <property type="component" value="Unassembled WGS sequence"/>
</dbReference>
<gene>
    <name evidence="2" type="ORF">NPX13_g7678</name>
</gene>
<dbReference type="EMBL" id="JANPWZ010001552">
    <property type="protein sequence ID" value="KAJ3564924.1"/>
    <property type="molecule type" value="Genomic_DNA"/>
</dbReference>
<feature type="region of interest" description="Disordered" evidence="1">
    <location>
        <begin position="25"/>
        <end position="56"/>
    </location>
</feature>
<keyword evidence="3" id="KW-1185">Reference proteome</keyword>
<organism evidence="2 3">
    <name type="scientific">Xylaria arbuscula</name>
    <dbReference type="NCBI Taxonomy" id="114810"/>
    <lineage>
        <taxon>Eukaryota</taxon>
        <taxon>Fungi</taxon>
        <taxon>Dikarya</taxon>
        <taxon>Ascomycota</taxon>
        <taxon>Pezizomycotina</taxon>
        <taxon>Sordariomycetes</taxon>
        <taxon>Xylariomycetidae</taxon>
        <taxon>Xylariales</taxon>
        <taxon>Xylariaceae</taxon>
        <taxon>Xylaria</taxon>
    </lineage>
</organism>
<name>A0A9W8N9W1_9PEZI</name>
<evidence type="ECO:0000256" key="1">
    <source>
        <dbReference type="SAM" id="MobiDB-lite"/>
    </source>
</evidence>
<comment type="caution">
    <text evidence="2">The sequence shown here is derived from an EMBL/GenBank/DDBJ whole genome shotgun (WGS) entry which is preliminary data.</text>
</comment>
<evidence type="ECO:0000313" key="3">
    <source>
        <dbReference type="Proteomes" id="UP001148614"/>
    </source>
</evidence>
<accession>A0A9W8N9W1</accession>
<protein>
    <submittedName>
        <fullName evidence="2">Uncharacterized protein</fullName>
    </submittedName>
</protein>
<evidence type="ECO:0000313" key="2">
    <source>
        <dbReference type="EMBL" id="KAJ3564924.1"/>
    </source>
</evidence>